<dbReference type="Proteomes" id="UP001154312">
    <property type="component" value="Unassembled WGS sequence"/>
</dbReference>
<keyword evidence="3 5" id="KW-1133">Transmembrane helix</keyword>
<dbReference type="PANTHER" id="PTHR43847">
    <property type="entry name" value="BLL3993 PROTEIN"/>
    <property type="match status" value="1"/>
</dbReference>
<evidence type="ECO:0000256" key="3">
    <source>
        <dbReference type="ARBA" id="ARBA00022989"/>
    </source>
</evidence>
<comment type="subcellular location">
    <subcellularLocation>
        <location evidence="1">Endomembrane system</location>
        <topology evidence="1">Multi-pass membrane protein</topology>
    </subcellularLocation>
</comment>
<name>A0A9X4JW85_9FIRM</name>
<comment type="caution">
    <text evidence="6">The sequence shown here is derived from an EMBL/GenBank/DDBJ whole genome shotgun (WGS) entry which is preliminary data.</text>
</comment>
<evidence type="ECO:0000313" key="7">
    <source>
        <dbReference type="Proteomes" id="UP001154312"/>
    </source>
</evidence>
<feature type="transmembrane region" description="Helical" evidence="5">
    <location>
        <begin position="12"/>
        <end position="34"/>
    </location>
</feature>
<dbReference type="InterPro" id="IPR007318">
    <property type="entry name" value="Phopholipid_MeTrfase"/>
</dbReference>
<dbReference type="GO" id="GO:0012505">
    <property type="term" value="C:endomembrane system"/>
    <property type="evidence" value="ECO:0007669"/>
    <property type="project" value="UniProtKB-SubCell"/>
</dbReference>
<dbReference type="AlphaFoldDB" id="A0A9X4JW85"/>
<dbReference type="PANTHER" id="PTHR43847:SF1">
    <property type="entry name" value="BLL3993 PROTEIN"/>
    <property type="match status" value="1"/>
</dbReference>
<evidence type="ECO:0000256" key="4">
    <source>
        <dbReference type="ARBA" id="ARBA00023136"/>
    </source>
</evidence>
<feature type="transmembrane region" description="Helical" evidence="5">
    <location>
        <begin position="79"/>
        <end position="96"/>
    </location>
</feature>
<dbReference type="Pfam" id="PF04191">
    <property type="entry name" value="PEMT"/>
    <property type="match status" value="1"/>
</dbReference>
<gene>
    <name evidence="6" type="ORF">L7E55_10385</name>
</gene>
<protein>
    <submittedName>
        <fullName evidence="6">Isoprenylcysteine carboxylmethyltransferase family protein</fullName>
    </submittedName>
</protein>
<keyword evidence="2 5" id="KW-0812">Transmembrane</keyword>
<sequence length="224" mass="26234">MMENAAISKSKAYIMPTIMMIVLGLVLFLPAGSFRYWQAWIYWTIFLIPTLFITVYFFKRNPELLASRWQAKDQETVREIPAFFKLFYLAYIIPGFDFRFHWSNVPVWVVVAANLMFFLGYVLIIRVFKENSYASANIKVEEDQQVIATGPYAKIRHPMYTGLLMMVLSTPLALGSYWAIIPGLLFIPWTVLRIKNEEELLIRNLPGYQDYCTKTPYRLIPSVW</sequence>
<dbReference type="Gene3D" id="1.20.120.1630">
    <property type="match status" value="1"/>
</dbReference>
<keyword evidence="4 5" id="KW-0472">Membrane</keyword>
<reference evidence="6" key="1">
    <citation type="submission" date="2022-02" db="EMBL/GenBank/DDBJ databases">
        <authorList>
            <person name="Leng L."/>
        </authorList>
    </citation>
    <scope>NUCLEOTIDE SEQUENCE</scope>
    <source>
        <strain evidence="6">JI</strain>
    </source>
</reference>
<dbReference type="InterPro" id="IPR052527">
    <property type="entry name" value="Metal_cation-efflux_comp"/>
</dbReference>
<feature type="transmembrane region" description="Helical" evidence="5">
    <location>
        <begin position="108"/>
        <end position="128"/>
    </location>
</feature>
<accession>A0A9X4JW85</accession>
<feature type="transmembrane region" description="Helical" evidence="5">
    <location>
        <begin position="163"/>
        <end position="187"/>
    </location>
</feature>
<dbReference type="EMBL" id="JAKOAV010000018">
    <property type="protein sequence ID" value="MDF9408757.1"/>
    <property type="molecule type" value="Genomic_DNA"/>
</dbReference>
<evidence type="ECO:0000256" key="5">
    <source>
        <dbReference type="SAM" id="Phobius"/>
    </source>
</evidence>
<feature type="transmembrane region" description="Helical" evidence="5">
    <location>
        <begin position="40"/>
        <end position="58"/>
    </location>
</feature>
<organism evidence="6 7">
    <name type="scientific">Pelotomaculum isophthalicicum JI</name>
    <dbReference type="NCBI Taxonomy" id="947010"/>
    <lineage>
        <taxon>Bacteria</taxon>
        <taxon>Bacillati</taxon>
        <taxon>Bacillota</taxon>
        <taxon>Clostridia</taxon>
        <taxon>Eubacteriales</taxon>
        <taxon>Desulfotomaculaceae</taxon>
        <taxon>Pelotomaculum</taxon>
    </lineage>
</organism>
<dbReference type="RefSeq" id="WP_277444132.1">
    <property type="nucleotide sequence ID" value="NZ_JAKOAV010000018.1"/>
</dbReference>
<evidence type="ECO:0000256" key="1">
    <source>
        <dbReference type="ARBA" id="ARBA00004127"/>
    </source>
</evidence>
<evidence type="ECO:0000256" key="2">
    <source>
        <dbReference type="ARBA" id="ARBA00022692"/>
    </source>
</evidence>
<evidence type="ECO:0000313" key="6">
    <source>
        <dbReference type="EMBL" id="MDF9408757.1"/>
    </source>
</evidence>
<proteinExistence type="predicted"/>
<keyword evidence="7" id="KW-1185">Reference proteome</keyword>